<dbReference type="AlphaFoldDB" id="A0A0N7LTN8"/>
<dbReference type="EMBL" id="CYRX01000031">
    <property type="protein sequence ID" value="CUH61218.1"/>
    <property type="molecule type" value="Genomic_DNA"/>
</dbReference>
<dbReference type="eggNOG" id="COG1539">
    <property type="taxonomic scope" value="Bacteria"/>
</dbReference>
<evidence type="ECO:0000313" key="2">
    <source>
        <dbReference type="EMBL" id="CUH61218.1"/>
    </source>
</evidence>
<proteinExistence type="predicted"/>
<dbReference type="SMART" id="SM00905">
    <property type="entry name" value="FolB"/>
    <property type="match status" value="1"/>
</dbReference>
<dbReference type="STRING" id="266809.PM03_12830"/>
<dbReference type="SUPFAM" id="SSF55620">
    <property type="entry name" value="Tetrahydrobiopterin biosynthesis enzymes-like"/>
    <property type="match status" value="1"/>
</dbReference>
<name>A0A0N7LTN8_9RHOB</name>
<dbReference type="Gene3D" id="3.30.1130.10">
    <property type="match status" value="1"/>
</dbReference>
<evidence type="ECO:0000313" key="3">
    <source>
        <dbReference type="Proteomes" id="UP000051298"/>
    </source>
</evidence>
<dbReference type="GO" id="GO:0006760">
    <property type="term" value="P:folic acid-containing compound metabolic process"/>
    <property type="evidence" value="ECO:0007669"/>
    <property type="project" value="InterPro"/>
</dbReference>
<dbReference type="Proteomes" id="UP000051298">
    <property type="component" value="Unassembled WGS sequence"/>
</dbReference>
<sequence length="110" mass="12682">MTDYTIKIEDLCVEMFLGLHAFEKEKTQRVFISIELDVEGVNVSQGQFFDYDHVVDYVRGFNQQRIETQEELTAMIHAHVMARGCRAARVYSRKPDVYPDCASVGVVYRG</sequence>
<feature type="domain" description="Dihydroneopterin aldolase/epimerase" evidence="1">
    <location>
        <begin position="6"/>
        <end position="110"/>
    </location>
</feature>
<organism evidence="2 3">
    <name type="scientific">Thalassobacter stenotrophicus</name>
    <dbReference type="NCBI Taxonomy" id="266809"/>
    <lineage>
        <taxon>Bacteria</taxon>
        <taxon>Pseudomonadati</taxon>
        <taxon>Pseudomonadota</taxon>
        <taxon>Alphaproteobacteria</taxon>
        <taxon>Rhodobacterales</taxon>
        <taxon>Roseobacteraceae</taxon>
        <taxon>Thalassobacter</taxon>
    </lineage>
</organism>
<dbReference type="Pfam" id="PF02152">
    <property type="entry name" value="FolB"/>
    <property type="match status" value="1"/>
</dbReference>
<evidence type="ECO:0000259" key="1">
    <source>
        <dbReference type="SMART" id="SM00905"/>
    </source>
</evidence>
<dbReference type="InterPro" id="IPR043133">
    <property type="entry name" value="GTP-CH-I_C/QueF"/>
</dbReference>
<protein>
    <submittedName>
        <fullName evidence="2">Dihydroneopterin aldolase</fullName>
    </submittedName>
</protein>
<dbReference type="InterPro" id="IPR006157">
    <property type="entry name" value="FolB_dom"/>
</dbReference>
<reference evidence="2 3" key="1">
    <citation type="submission" date="2015-09" db="EMBL/GenBank/DDBJ databases">
        <authorList>
            <consortium name="Swine Surveillance"/>
        </authorList>
    </citation>
    <scope>NUCLEOTIDE SEQUENCE [LARGE SCALE GENOMIC DNA]</scope>
    <source>
        <strain evidence="2 3">CECT 5294</strain>
    </source>
</reference>
<gene>
    <name evidence="2" type="ORF">THS5294_02521</name>
</gene>
<dbReference type="RefSeq" id="WP_058124015.1">
    <property type="nucleotide sequence ID" value="NZ_CYRX01000031.1"/>
</dbReference>
<dbReference type="GO" id="GO:0004150">
    <property type="term" value="F:dihydroneopterin aldolase activity"/>
    <property type="evidence" value="ECO:0007669"/>
    <property type="project" value="InterPro"/>
</dbReference>
<accession>A0A0N7LTN8</accession>